<organism evidence="2 3">
    <name type="scientific">Microbacterium paludicola</name>
    <dbReference type="NCBI Taxonomy" id="300019"/>
    <lineage>
        <taxon>Bacteria</taxon>
        <taxon>Bacillati</taxon>
        <taxon>Actinomycetota</taxon>
        <taxon>Actinomycetes</taxon>
        <taxon>Micrococcales</taxon>
        <taxon>Microbacteriaceae</taxon>
        <taxon>Microbacterium</taxon>
    </lineage>
</organism>
<name>A0ABU1I1E9_9MICO</name>
<keyword evidence="1" id="KW-1133">Transmembrane helix</keyword>
<keyword evidence="3" id="KW-1185">Reference proteome</keyword>
<keyword evidence="1" id="KW-0812">Transmembrane</keyword>
<gene>
    <name evidence="2" type="ORF">QE367_001665</name>
</gene>
<protein>
    <submittedName>
        <fullName evidence="2">Uncharacterized protein</fullName>
    </submittedName>
</protein>
<evidence type="ECO:0000313" key="3">
    <source>
        <dbReference type="Proteomes" id="UP001260188"/>
    </source>
</evidence>
<feature type="transmembrane region" description="Helical" evidence="1">
    <location>
        <begin position="27"/>
        <end position="49"/>
    </location>
</feature>
<evidence type="ECO:0000313" key="2">
    <source>
        <dbReference type="EMBL" id="MDR6167461.1"/>
    </source>
</evidence>
<evidence type="ECO:0000256" key="1">
    <source>
        <dbReference type="SAM" id="Phobius"/>
    </source>
</evidence>
<dbReference type="EMBL" id="JAVIZA010000001">
    <property type="protein sequence ID" value="MDR6167461.1"/>
    <property type="molecule type" value="Genomic_DNA"/>
</dbReference>
<comment type="caution">
    <text evidence="2">The sequence shown here is derived from an EMBL/GenBank/DDBJ whole genome shotgun (WGS) entry which is preliminary data.</text>
</comment>
<dbReference type="RefSeq" id="WP_157096448.1">
    <property type="nucleotide sequence ID" value="NZ_CP018134.1"/>
</dbReference>
<keyword evidence="1" id="KW-0472">Membrane</keyword>
<accession>A0ABU1I1E9</accession>
<proteinExistence type="predicted"/>
<dbReference type="Proteomes" id="UP001260188">
    <property type="component" value="Unassembled WGS sequence"/>
</dbReference>
<reference evidence="2 3" key="1">
    <citation type="submission" date="2023-08" db="EMBL/GenBank/DDBJ databases">
        <title>Functional and genomic diversity of the sorghum phyllosphere microbiome.</title>
        <authorList>
            <person name="Shade A."/>
        </authorList>
    </citation>
    <scope>NUCLEOTIDE SEQUENCE [LARGE SCALE GENOMIC DNA]</scope>
    <source>
        <strain evidence="2 3">SORGH_AS_0919</strain>
    </source>
</reference>
<sequence>MTTSTRARRGHDGHTSWWRREYGGLPGWGLAVMLTAIASTLLFSLAIILDL</sequence>